<dbReference type="InterPro" id="IPR000422">
    <property type="entry name" value="DHBP_synthase_RibB"/>
</dbReference>
<keyword evidence="1 6" id="KW-0686">Riboflavin biosynthesis</keyword>
<keyword evidence="5 6" id="KW-0456">Lyase</keyword>
<evidence type="ECO:0000256" key="4">
    <source>
        <dbReference type="ARBA" id="ARBA00023211"/>
    </source>
</evidence>
<comment type="pathway">
    <text evidence="6">Cofactor biosynthesis; riboflavin biosynthesis; 2-hydroxy-3-oxobutyl phosphate from D-ribulose 5-phosphate: step 1/1.</text>
</comment>
<dbReference type="SUPFAM" id="SSF55821">
    <property type="entry name" value="YrdC/RibB"/>
    <property type="match status" value="1"/>
</dbReference>
<dbReference type="KEGG" id="ncv:NCAV_0051"/>
<comment type="cofactor">
    <cofactor evidence="6">
        <name>Mg(2+)</name>
        <dbReference type="ChEBI" id="CHEBI:18420"/>
    </cofactor>
    <cofactor evidence="6">
        <name>Mn(2+)</name>
        <dbReference type="ChEBI" id="CHEBI:29035"/>
    </cofactor>
    <text evidence="6">Binds 2 divalent metal cations per subunit. Magnesium or manganese.</text>
</comment>
<dbReference type="GO" id="GO:0009231">
    <property type="term" value="P:riboflavin biosynthetic process"/>
    <property type="evidence" value="ECO:0007669"/>
    <property type="project" value="UniProtKB-UniPathway"/>
</dbReference>
<sequence>MKRGLKVGSKIGSRSSLEDAIDALRDGRFVLLHDSKDREDEVDMLIPAQFVTPKSITTMRRDAGGLICLALGHDVASRLGLLYMHDLLNLALDGRLRSMVSTCSPYGDRPAFSITINHKDTYTGITDRDRALTISKMASVAASVLNGEDGVAEFISSFRSPGHVPLLIAAKNLLKERRGHTEMAIYLAEKAGLLPAVAICEMLDSTTYNALPFEKAERYAERHGLCILDASMLIDDDTAEDGVD</sequence>
<keyword evidence="2 6" id="KW-0479">Metal-binding</keyword>
<evidence type="ECO:0000313" key="8">
    <source>
        <dbReference type="Proteomes" id="UP000236248"/>
    </source>
</evidence>
<evidence type="ECO:0000313" key="7">
    <source>
        <dbReference type="EMBL" id="SPC33251.1"/>
    </source>
</evidence>
<dbReference type="PANTHER" id="PTHR21327">
    <property type="entry name" value="GTP CYCLOHYDROLASE II-RELATED"/>
    <property type="match status" value="1"/>
</dbReference>
<evidence type="ECO:0000256" key="5">
    <source>
        <dbReference type="ARBA" id="ARBA00023239"/>
    </source>
</evidence>
<comment type="subunit">
    <text evidence="6">Homodimer.</text>
</comment>
<dbReference type="GeneID" id="41594158"/>
<dbReference type="RefSeq" id="WP_103286443.1">
    <property type="nucleotide sequence ID" value="NZ_LT981265.1"/>
</dbReference>
<gene>
    <name evidence="7" type="primary">ribB</name>
    <name evidence="7" type="ORF">NCAV_0051</name>
</gene>
<dbReference type="GO" id="GO:0008686">
    <property type="term" value="F:3,4-dihydroxy-2-butanone-4-phosphate synthase activity"/>
    <property type="evidence" value="ECO:0007669"/>
    <property type="project" value="UniProtKB-EC"/>
</dbReference>
<keyword evidence="8" id="KW-1185">Reference proteome</keyword>
<dbReference type="Gene3D" id="3.90.870.10">
    <property type="entry name" value="DHBP synthase"/>
    <property type="match status" value="1"/>
</dbReference>
<dbReference type="EC" id="4.1.99.12" evidence="6"/>
<organism evidence="7 8">
    <name type="scientific">Candidatus Nitrosocaldus cavascurensis</name>
    <dbReference type="NCBI Taxonomy" id="2058097"/>
    <lineage>
        <taxon>Archaea</taxon>
        <taxon>Nitrososphaerota</taxon>
        <taxon>Nitrososphaeria</taxon>
        <taxon>Candidatus Nitrosocaldales</taxon>
        <taxon>Candidatus Nitrosocaldaceae</taxon>
        <taxon>Candidatus Nitrosocaldus</taxon>
    </lineage>
</organism>
<evidence type="ECO:0000256" key="3">
    <source>
        <dbReference type="ARBA" id="ARBA00022842"/>
    </source>
</evidence>
<dbReference type="GO" id="GO:0005829">
    <property type="term" value="C:cytosol"/>
    <property type="evidence" value="ECO:0007669"/>
    <property type="project" value="TreeGrafter"/>
</dbReference>
<dbReference type="EMBL" id="LT981265">
    <property type="protein sequence ID" value="SPC33251.1"/>
    <property type="molecule type" value="Genomic_DNA"/>
</dbReference>
<name>A0A2K5ANM9_9ARCH</name>
<keyword evidence="4 6" id="KW-0464">Manganese</keyword>
<dbReference type="InterPro" id="IPR017945">
    <property type="entry name" value="DHBP_synth_RibB-like_a/b_dom"/>
</dbReference>
<dbReference type="Pfam" id="PF00926">
    <property type="entry name" value="DHBP_synthase"/>
    <property type="match status" value="1"/>
</dbReference>
<dbReference type="NCBIfam" id="TIGR00506">
    <property type="entry name" value="ribB"/>
    <property type="match status" value="1"/>
</dbReference>
<comment type="function">
    <text evidence="6">Catalyzes the conversion of D-ribulose 5-phosphate to formate and 3,4-dihydroxy-2-butanone 4-phosphate.</text>
</comment>
<comment type="catalytic activity">
    <reaction evidence="6">
        <text>D-ribulose 5-phosphate = (2S)-2-hydroxy-3-oxobutyl phosphate + formate + H(+)</text>
        <dbReference type="Rhea" id="RHEA:18457"/>
        <dbReference type="ChEBI" id="CHEBI:15378"/>
        <dbReference type="ChEBI" id="CHEBI:15740"/>
        <dbReference type="ChEBI" id="CHEBI:58121"/>
        <dbReference type="ChEBI" id="CHEBI:58830"/>
        <dbReference type="EC" id="4.1.99.12"/>
    </reaction>
</comment>
<dbReference type="UniPathway" id="UPA00275">
    <property type="reaction ID" value="UER00399"/>
</dbReference>
<reference evidence="8" key="1">
    <citation type="submission" date="2018-01" db="EMBL/GenBank/DDBJ databases">
        <authorList>
            <person name="Kerou L M."/>
        </authorList>
    </citation>
    <scope>NUCLEOTIDE SEQUENCE [LARGE SCALE GENOMIC DNA]</scope>
    <source>
        <strain evidence="8">SCU2</strain>
    </source>
</reference>
<dbReference type="PANTHER" id="PTHR21327:SF46">
    <property type="entry name" value="3,4-DIHYDROXY-2-BUTANONE 4-PHOSPHATE SYNTHASE"/>
    <property type="match status" value="1"/>
</dbReference>
<dbReference type="GO" id="GO:0046872">
    <property type="term" value="F:metal ion binding"/>
    <property type="evidence" value="ECO:0007669"/>
    <property type="project" value="UniProtKB-KW"/>
</dbReference>
<keyword evidence="3 6" id="KW-0460">Magnesium</keyword>
<protein>
    <recommendedName>
        <fullName evidence="6">3,4-dihydroxy-2-butanone 4-phosphate synthase</fullName>
        <shortName evidence="6">DHBP synthase</shortName>
        <ecNumber evidence="6">4.1.99.12</ecNumber>
    </recommendedName>
</protein>
<evidence type="ECO:0000256" key="2">
    <source>
        <dbReference type="ARBA" id="ARBA00022723"/>
    </source>
</evidence>
<dbReference type="Proteomes" id="UP000236248">
    <property type="component" value="Chromosome NCAV"/>
</dbReference>
<evidence type="ECO:0000256" key="1">
    <source>
        <dbReference type="ARBA" id="ARBA00022619"/>
    </source>
</evidence>
<accession>A0A2K5ANM9</accession>
<comment type="similarity">
    <text evidence="6">Belongs to the DHBP synthase family.</text>
</comment>
<dbReference type="AlphaFoldDB" id="A0A2K5ANM9"/>
<evidence type="ECO:0000256" key="6">
    <source>
        <dbReference type="RuleBase" id="RU003843"/>
    </source>
</evidence>
<proteinExistence type="inferred from homology"/>